<name>A0A365HC77_9ACTN</name>
<gene>
    <name evidence="1" type="ORF">DPM19_00730</name>
</gene>
<accession>A0A365HC77</accession>
<proteinExistence type="predicted"/>
<dbReference type="AlphaFoldDB" id="A0A365HC77"/>
<organism evidence="1 2">
    <name type="scientific">Actinomadura craniellae</name>
    <dbReference type="NCBI Taxonomy" id="2231787"/>
    <lineage>
        <taxon>Bacteria</taxon>
        <taxon>Bacillati</taxon>
        <taxon>Actinomycetota</taxon>
        <taxon>Actinomycetes</taxon>
        <taxon>Streptosporangiales</taxon>
        <taxon>Thermomonosporaceae</taxon>
        <taxon>Actinomadura</taxon>
    </lineage>
</organism>
<dbReference type="OrthoDB" id="3476559at2"/>
<protein>
    <submittedName>
        <fullName evidence="1">Uncharacterized protein</fullName>
    </submittedName>
</protein>
<evidence type="ECO:0000313" key="2">
    <source>
        <dbReference type="Proteomes" id="UP000251891"/>
    </source>
</evidence>
<keyword evidence="2" id="KW-1185">Reference proteome</keyword>
<comment type="caution">
    <text evidence="1">The sequence shown here is derived from an EMBL/GenBank/DDBJ whole genome shotgun (WGS) entry which is preliminary data.</text>
</comment>
<sequence length="109" mass="11619">MTDAPNVPETDLQEVTTRNTVARDVIAGFAAASTSYVWQYVADALADVPGLAAEVARLRDEARTVRLDRANLAAAALAALAAHHDGEPDPLLYLRDELAAQGHVLRGRS</sequence>
<dbReference type="Proteomes" id="UP000251891">
    <property type="component" value="Unassembled WGS sequence"/>
</dbReference>
<reference evidence="1 2" key="1">
    <citation type="submission" date="2018-06" db="EMBL/GenBank/DDBJ databases">
        <title>Actinomadura craniellae sp. nov. isolated from marine sponge Craniella sp.</title>
        <authorList>
            <person name="Li L."/>
            <person name="Xu Q.H."/>
            <person name="Lin H.W."/>
            <person name="Lu Y.H."/>
        </authorList>
    </citation>
    <scope>NUCLEOTIDE SEQUENCE [LARGE SCALE GENOMIC DNA]</scope>
    <source>
        <strain evidence="1 2">LHW63021</strain>
    </source>
</reference>
<evidence type="ECO:0000313" key="1">
    <source>
        <dbReference type="EMBL" id="RAY16730.1"/>
    </source>
</evidence>
<dbReference type="EMBL" id="QLYX01000001">
    <property type="protein sequence ID" value="RAY16730.1"/>
    <property type="molecule type" value="Genomic_DNA"/>
</dbReference>
<dbReference type="RefSeq" id="WP_111862782.1">
    <property type="nucleotide sequence ID" value="NZ_QLYX01000001.1"/>
</dbReference>